<dbReference type="Pfam" id="PF07681">
    <property type="entry name" value="DoxX"/>
    <property type="match status" value="1"/>
</dbReference>
<sequence length="146" mass="15587">MPSAIARLLDTRWFPPIARLILTFCFWGSGLAKLADFEAATAEMAYFGFSPPALVAVLVIVVQLLGSALVILDRAAWLGAGMLATFTGLTILLVHDFWNMTGPEAVDHFHTAAEHVTVIGAMMVAALLSRRMRAGRVATAHGALPA</sequence>
<dbReference type="Proteomes" id="UP000531216">
    <property type="component" value="Unassembled WGS sequence"/>
</dbReference>
<gene>
    <name evidence="6" type="ORF">GGR05_001895</name>
</gene>
<keyword evidence="2 5" id="KW-0812">Transmembrane</keyword>
<dbReference type="AlphaFoldDB" id="A0A7W6BPK6"/>
<dbReference type="EMBL" id="JACIDO010000003">
    <property type="protein sequence ID" value="MBB3935751.1"/>
    <property type="molecule type" value="Genomic_DNA"/>
</dbReference>
<evidence type="ECO:0000256" key="5">
    <source>
        <dbReference type="SAM" id="Phobius"/>
    </source>
</evidence>
<keyword evidence="7" id="KW-1185">Reference proteome</keyword>
<feature type="transmembrane region" description="Helical" evidence="5">
    <location>
        <begin position="12"/>
        <end position="32"/>
    </location>
</feature>
<dbReference type="RefSeq" id="WP_090960927.1">
    <property type="nucleotide sequence ID" value="NZ_FOOA01000003.1"/>
</dbReference>
<evidence type="ECO:0000256" key="1">
    <source>
        <dbReference type="ARBA" id="ARBA00004141"/>
    </source>
</evidence>
<feature type="transmembrane region" description="Helical" evidence="5">
    <location>
        <begin position="77"/>
        <end position="97"/>
    </location>
</feature>
<comment type="caution">
    <text evidence="6">The sequence shown here is derived from an EMBL/GenBank/DDBJ whole genome shotgun (WGS) entry which is preliminary data.</text>
</comment>
<evidence type="ECO:0000256" key="2">
    <source>
        <dbReference type="ARBA" id="ARBA00022692"/>
    </source>
</evidence>
<organism evidence="6 7">
    <name type="scientific">Aureimonas phyllosphaerae</name>
    <dbReference type="NCBI Taxonomy" id="1166078"/>
    <lineage>
        <taxon>Bacteria</taxon>
        <taxon>Pseudomonadati</taxon>
        <taxon>Pseudomonadota</taxon>
        <taxon>Alphaproteobacteria</taxon>
        <taxon>Hyphomicrobiales</taxon>
        <taxon>Aurantimonadaceae</taxon>
        <taxon>Aureimonas</taxon>
    </lineage>
</organism>
<dbReference type="InterPro" id="IPR032808">
    <property type="entry name" value="DoxX"/>
</dbReference>
<protein>
    <submittedName>
        <fullName evidence="6">Transmembrane protein</fullName>
    </submittedName>
</protein>
<accession>A0A7W6BPK6</accession>
<comment type="subcellular location">
    <subcellularLocation>
        <location evidence="1">Membrane</location>
        <topology evidence="1">Multi-pass membrane protein</topology>
    </subcellularLocation>
</comment>
<feature type="transmembrane region" description="Helical" evidence="5">
    <location>
        <begin position="44"/>
        <end position="65"/>
    </location>
</feature>
<dbReference type="OrthoDB" id="7064507at2"/>
<evidence type="ECO:0000256" key="4">
    <source>
        <dbReference type="ARBA" id="ARBA00023136"/>
    </source>
</evidence>
<evidence type="ECO:0000313" key="7">
    <source>
        <dbReference type="Proteomes" id="UP000531216"/>
    </source>
</evidence>
<keyword evidence="4 5" id="KW-0472">Membrane</keyword>
<feature type="transmembrane region" description="Helical" evidence="5">
    <location>
        <begin position="109"/>
        <end position="128"/>
    </location>
</feature>
<evidence type="ECO:0000256" key="3">
    <source>
        <dbReference type="ARBA" id="ARBA00022989"/>
    </source>
</evidence>
<name>A0A7W6BPK6_9HYPH</name>
<proteinExistence type="predicted"/>
<dbReference type="GO" id="GO:0016020">
    <property type="term" value="C:membrane"/>
    <property type="evidence" value="ECO:0007669"/>
    <property type="project" value="UniProtKB-SubCell"/>
</dbReference>
<evidence type="ECO:0000313" key="6">
    <source>
        <dbReference type="EMBL" id="MBB3935751.1"/>
    </source>
</evidence>
<keyword evidence="3 5" id="KW-1133">Transmembrane helix</keyword>
<reference evidence="6 7" key="1">
    <citation type="submission" date="2020-08" db="EMBL/GenBank/DDBJ databases">
        <title>Genomic Encyclopedia of Type Strains, Phase IV (KMG-IV): sequencing the most valuable type-strain genomes for metagenomic binning, comparative biology and taxonomic classification.</title>
        <authorList>
            <person name="Goeker M."/>
        </authorList>
    </citation>
    <scope>NUCLEOTIDE SEQUENCE [LARGE SCALE GENOMIC DNA]</scope>
    <source>
        <strain evidence="6 7">DSM 25024</strain>
    </source>
</reference>